<name>A0ACC2WGU1_9TREE</name>
<gene>
    <name evidence="1" type="ORF">QFC19_001987</name>
</gene>
<proteinExistence type="predicted"/>
<protein>
    <submittedName>
        <fullName evidence="1">Uncharacterized protein</fullName>
    </submittedName>
</protein>
<keyword evidence="2" id="KW-1185">Reference proteome</keyword>
<dbReference type="EMBL" id="JASBWR010000016">
    <property type="protein sequence ID" value="KAJ9109757.1"/>
    <property type="molecule type" value="Genomic_DNA"/>
</dbReference>
<sequence>MESVTVTEATTSIEPIPSYRPDQKTRRYDRQLRHAPKKALGIGGAEKSRASKDPFDRTRCDRLPKPEKPRLTW</sequence>
<reference evidence="1" key="1">
    <citation type="submission" date="2023-04" db="EMBL/GenBank/DDBJ databases">
        <title>Draft Genome sequencing of Naganishia species isolated from polar environments using Oxford Nanopore Technology.</title>
        <authorList>
            <person name="Leo P."/>
            <person name="Venkateswaran K."/>
        </authorList>
    </citation>
    <scope>NUCLEOTIDE SEQUENCE</scope>
    <source>
        <strain evidence="1">MNA-CCFEE 5261</strain>
    </source>
</reference>
<organism evidence="1 2">
    <name type="scientific">Naganishia cerealis</name>
    <dbReference type="NCBI Taxonomy" id="610337"/>
    <lineage>
        <taxon>Eukaryota</taxon>
        <taxon>Fungi</taxon>
        <taxon>Dikarya</taxon>
        <taxon>Basidiomycota</taxon>
        <taxon>Agaricomycotina</taxon>
        <taxon>Tremellomycetes</taxon>
        <taxon>Filobasidiales</taxon>
        <taxon>Filobasidiaceae</taxon>
        <taxon>Naganishia</taxon>
    </lineage>
</organism>
<evidence type="ECO:0000313" key="1">
    <source>
        <dbReference type="EMBL" id="KAJ9109757.1"/>
    </source>
</evidence>
<dbReference type="Proteomes" id="UP001241377">
    <property type="component" value="Unassembled WGS sequence"/>
</dbReference>
<comment type="caution">
    <text evidence="1">The sequence shown here is derived from an EMBL/GenBank/DDBJ whole genome shotgun (WGS) entry which is preliminary data.</text>
</comment>
<evidence type="ECO:0000313" key="2">
    <source>
        <dbReference type="Proteomes" id="UP001241377"/>
    </source>
</evidence>
<accession>A0ACC2WGU1</accession>